<feature type="domain" description="Phosphatidic acid phosphatase type 2/haloperoxidase" evidence="2">
    <location>
        <begin position="120"/>
        <end position="193"/>
    </location>
</feature>
<dbReference type="KEGG" id="nhu:H0264_19950"/>
<evidence type="ECO:0000256" key="1">
    <source>
        <dbReference type="SAM" id="Phobius"/>
    </source>
</evidence>
<dbReference type="EMBL" id="CP059399">
    <property type="protein sequence ID" value="QLY27736.1"/>
    <property type="molecule type" value="Genomic_DNA"/>
</dbReference>
<organism evidence="3 4">
    <name type="scientific">Nocardia huaxiensis</name>
    <dbReference type="NCBI Taxonomy" id="2755382"/>
    <lineage>
        <taxon>Bacteria</taxon>
        <taxon>Bacillati</taxon>
        <taxon>Actinomycetota</taxon>
        <taxon>Actinomycetes</taxon>
        <taxon>Mycobacteriales</taxon>
        <taxon>Nocardiaceae</taxon>
        <taxon>Nocardia</taxon>
    </lineage>
</organism>
<reference evidence="3 4" key="1">
    <citation type="submission" date="2020-07" db="EMBL/GenBank/DDBJ databases">
        <authorList>
            <person name="Zhuang K."/>
            <person name="Ran Y."/>
        </authorList>
    </citation>
    <scope>NUCLEOTIDE SEQUENCE [LARGE SCALE GENOMIC DNA]</scope>
    <source>
        <strain evidence="3 4">WCH-YHL-001</strain>
    </source>
</reference>
<proteinExistence type="predicted"/>
<keyword evidence="1" id="KW-0812">Transmembrane</keyword>
<keyword evidence="4" id="KW-1185">Reference proteome</keyword>
<evidence type="ECO:0000313" key="3">
    <source>
        <dbReference type="EMBL" id="QLY27736.1"/>
    </source>
</evidence>
<keyword evidence="1" id="KW-1133">Transmembrane helix</keyword>
<protein>
    <submittedName>
        <fullName evidence="3">Phosphatase PAP2 family protein</fullName>
    </submittedName>
</protein>
<accession>A0A7D6VDM8</accession>
<dbReference type="AlphaFoldDB" id="A0A7D6VDM8"/>
<feature type="transmembrane region" description="Helical" evidence="1">
    <location>
        <begin position="121"/>
        <end position="142"/>
    </location>
</feature>
<feature type="transmembrane region" description="Helical" evidence="1">
    <location>
        <begin position="66"/>
        <end position="84"/>
    </location>
</feature>
<dbReference type="InterPro" id="IPR000326">
    <property type="entry name" value="PAP2/HPO"/>
</dbReference>
<keyword evidence="1" id="KW-0472">Membrane</keyword>
<dbReference type="SUPFAM" id="SSF48317">
    <property type="entry name" value="Acid phosphatase/Vanadium-dependent haloperoxidase"/>
    <property type="match status" value="1"/>
</dbReference>
<evidence type="ECO:0000313" key="4">
    <source>
        <dbReference type="Proteomes" id="UP000515512"/>
    </source>
</evidence>
<dbReference type="InterPro" id="IPR036938">
    <property type="entry name" value="PAP2/HPO_sf"/>
</dbReference>
<dbReference type="Proteomes" id="UP000515512">
    <property type="component" value="Chromosome"/>
</dbReference>
<feature type="transmembrane region" description="Helical" evidence="1">
    <location>
        <begin position="12"/>
        <end position="31"/>
    </location>
</feature>
<dbReference type="Gene3D" id="1.20.144.10">
    <property type="entry name" value="Phosphatidic acid phosphatase type 2/haloperoxidase"/>
    <property type="match status" value="1"/>
</dbReference>
<evidence type="ECO:0000259" key="2">
    <source>
        <dbReference type="Pfam" id="PF01569"/>
    </source>
</evidence>
<gene>
    <name evidence="3" type="ORF">H0264_19950</name>
</gene>
<dbReference type="Pfam" id="PF01569">
    <property type="entry name" value="PAP2"/>
    <property type="match status" value="1"/>
</dbReference>
<feature type="transmembrane region" description="Helical" evidence="1">
    <location>
        <begin position="149"/>
        <end position="171"/>
    </location>
</feature>
<dbReference type="RefSeq" id="WP_181578944.1">
    <property type="nucleotide sequence ID" value="NZ_CP059399.1"/>
</dbReference>
<feature type="transmembrane region" description="Helical" evidence="1">
    <location>
        <begin position="177"/>
        <end position="195"/>
    </location>
</feature>
<name>A0A7D6VDM8_9NOCA</name>
<feature type="transmembrane region" description="Helical" evidence="1">
    <location>
        <begin position="91"/>
        <end position="109"/>
    </location>
</feature>
<sequence>MRARSASADRFGYAALIAVSAVVMIVVPQFFPADGGPTGWDRSAGEHVHSSLDGHMWVYRVLVFPSNWYVVVPLLLGGAAWFAYRKLWWQAGFVLLAPEIAMLVNSLALKPLWDRPLHDYLAYPSGHTVHLVAVVTAVALASESARVRVSAVAALAVVLPVVTIGMVGLGYHYPTDILGGAAAAIALVTALYLPVRTYARGPAITAARTESPRR</sequence>